<evidence type="ECO:0000256" key="3">
    <source>
        <dbReference type="ARBA" id="ARBA00023157"/>
    </source>
</evidence>
<dbReference type="InterPro" id="IPR020472">
    <property type="entry name" value="WD40_PAC1"/>
</dbReference>
<dbReference type="GO" id="GO:0005509">
    <property type="term" value="F:calcium ion binding"/>
    <property type="evidence" value="ECO:0007669"/>
    <property type="project" value="InterPro"/>
</dbReference>
<keyword evidence="11" id="KW-1185">Reference proteome</keyword>
<dbReference type="SUPFAM" id="SSF50978">
    <property type="entry name" value="WD40 repeat-like"/>
    <property type="match status" value="1"/>
</dbReference>
<feature type="domain" description="EGF-like" evidence="9">
    <location>
        <begin position="414"/>
        <end position="451"/>
    </location>
</feature>
<evidence type="ECO:0000256" key="7">
    <source>
        <dbReference type="SAM" id="Phobius"/>
    </source>
</evidence>
<dbReference type="PRINTS" id="PR00320">
    <property type="entry name" value="GPROTEINBRPT"/>
</dbReference>
<dbReference type="Gene3D" id="2.10.25.10">
    <property type="entry name" value="Laminin"/>
    <property type="match status" value="2"/>
</dbReference>
<accession>A0A814PZP2</accession>
<comment type="caution">
    <text evidence="5">Lacks conserved residue(s) required for the propagation of feature annotation.</text>
</comment>
<feature type="repeat" description="WD" evidence="6">
    <location>
        <begin position="84"/>
        <end position="125"/>
    </location>
</feature>
<dbReference type="Pfam" id="PF00400">
    <property type="entry name" value="WD40"/>
    <property type="match status" value="2"/>
</dbReference>
<dbReference type="PROSITE" id="PS00678">
    <property type="entry name" value="WD_REPEATS_1"/>
    <property type="match status" value="1"/>
</dbReference>
<dbReference type="Gene3D" id="2.130.10.10">
    <property type="entry name" value="YVTN repeat-like/Quinoprotein amine dehydrogenase"/>
    <property type="match status" value="2"/>
</dbReference>
<dbReference type="SUPFAM" id="SSF57196">
    <property type="entry name" value="EGF/Laminin"/>
    <property type="match status" value="3"/>
</dbReference>
<evidence type="ECO:0000256" key="1">
    <source>
        <dbReference type="ARBA" id="ARBA00022574"/>
    </source>
</evidence>
<keyword evidence="8" id="KW-0732">Signal</keyword>
<keyword evidence="7" id="KW-1133">Transmembrane helix</keyword>
<feature type="repeat" description="WD" evidence="6">
    <location>
        <begin position="247"/>
        <end position="287"/>
    </location>
</feature>
<dbReference type="InterPro" id="IPR000742">
    <property type="entry name" value="EGF"/>
</dbReference>
<dbReference type="SMART" id="SM00181">
    <property type="entry name" value="EGF"/>
    <property type="match status" value="3"/>
</dbReference>
<dbReference type="InterPro" id="IPR019775">
    <property type="entry name" value="WD40_repeat_CS"/>
</dbReference>
<dbReference type="PROSITE" id="PS50294">
    <property type="entry name" value="WD_REPEATS_REGION"/>
    <property type="match status" value="1"/>
</dbReference>
<evidence type="ECO:0000313" key="11">
    <source>
        <dbReference type="Proteomes" id="UP000663879"/>
    </source>
</evidence>
<dbReference type="InterPro" id="IPR015943">
    <property type="entry name" value="WD40/YVTN_repeat-like_dom_sf"/>
</dbReference>
<dbReference type="PROSITE" id="PS01186">
    <property type="entry name" value="EGF_2"/>
    <property type="match status" value="1"/>
</dbReference>
<feature type="transmembrane region" description="Helical" evidence="7">
    <location>
        <begin position="547"/>
        <end position="570"/>
    </location>
</feature>
<feature type="disulfide bond" evidence="5">
    <location>
        <begin position="441"/>
        <end position="450"/>
    </location>
</feature>
<dbReference type="OrthoDB" id="6130531at2759"/>
<feature type="disulfide bond" evidence="5">
    <location>
        <begin position="519"/>
        <end position="528"/>
    </location>
</feature>
<feature type="signal peptide" evidence="8">
    <location>
        <begin position="1"/>
        <end position="19"/>
    </location>
</feature>
<comment type="similarity">
    <text evidence="4">Belongs to the WD repeat POC1 family.</text>
</comment>
<dbReference type="SMART" id="SM00320">
    <property type="entry name" value="WD40"/>
    <property type="match status" value="5"/>
</dbReference>
<feature type="disulfide bond" evidence="5">
    <location>
        <begin position="422"/>
        <end position="439"/>
    </location>
</feature>
<keyword evidence="5" id="KW-0245">EGF-like domain</keyword>
<dbReference type="InterPro" id="IPR001680">
    <property type="entry name" value="WD40_rpt"/>
</dbReference>
<keyword evidence="2" id="KW-0677">Repeat</keyword>
<keyword evidence="3 5" id="KW-1015">Disulfide bond</keyword>
<dbReference type="PROSITE" id="PS50026">
    <property type="entry name" value="EGF_3"/>
    <property type="match status" value="3"/>
</dbReference>
<keyword evidence="1 6" id="KW-0853">WD repeat</keyword>
<evidence type="ECO:0000256" key="2">
    <source>
        <dbReference type="ARBA" id="ARBA00022737"/>
    </source>
</evidence>
<dbReference type="InterPro" id="IPR050505">
    <property type="entry name" value="WDR55/POC1"/>
</dbReference>
<dbReference type="PROSITE" id="PS50082">
    <property type="entry name" value="WD_REPEATS_2"/>
    <property type="match status" value="2"/>
</dbReference>
<dbReference type="Proteomes" id="UP000663879">
    <property type="component" value="Unassembled WGS sequence"/>
</dbReference>
<feature type="disulfide bond" evidence="5">
    <location>
        <begin position="418"/>
        <end position="428"/>
    </location>
</feature>
<sequence length="578" mass="66020">MPESFFILILVLLIQKSRMHENVFISASDDGFIKIWNMTSEIEAIYKPVKFKCLQLLNSNYLAMGAHNGEIYIWNNIHQSQLKILKHNNASINSLLLANGTILISASEDGSLKFWKTETFDELKYIDKAHDQGIKSLKLFNTTSFISMSINKLIKGWSLTDFREISKIESNCGFIRSIDVFFKMNLIIGCAIYTRIFDSSNIQLYLVTPETPSTILKVLKYPNVACGLENGKIFILDINTKKLNYRFQAHDTKIAAIEYMPDDILITGGSDSFIKIWNLTSKVLIKEYKMNGSINDLILGFNFTFDEKIQLKTIETSTREFTTLQTFKSENTKNEVTTSEINTIQNSHDEFTTNNVYYTTLESSTDKTSNDESTKSYQITTEYYFLDEVKNNESDLLDISNLNKVFNLLKMDLDLNDCLTNCSNKGVCKYFKNVNKYKCVCDVGFFGESCQKDLNPCSSSPCLNEGLCLIMNKSSFKCECLSNAFAGNFCEKEIDLCQNETCSSQGRCSVQNKKPKCDCFNLFSGEKCQIESYELIVTKRIIKTASIIAIIIIILFFLILIVIDLSKFFCSRKKFNRK</sequence>
<evidence type="ECO:0000313" key="10">
    <source>
        <dbReference type="EMBL" id="CAF1112485.1"/>
    </source>
</evidence>
<dbReference type="PROSITE" id="PS00022">
    <property type="entry name" value="EGF_1"/>
    <property type="match status" value="2"/>
</dbReference>
<dbReference type="AlphaFoldDB" id="A0A814PZP2"/>
<evidence type="ECO:0000256" key="5">
    <source>
        <dbReference type="PROSITE-ProRule" id="PRU00076"/>
    </source>
</evidence>
<dbReference type="SMART" id="SM00179">
    <property type="entry name" value="EGF_CA"/>
    <property type="match status" value="2"/>
</dbReference>
<evidence type="ECO:0000259" key="9">
    <source>
        <dbReference type="PROSITE" id="PS50026"/>
    </source>
</evidence>
<keyword evidence="7" id="KW-0472">Membrane</keyword>
<feature type="chain" id="PRO_5032577332" description="EGF-like domain-containing protein" evidence="8">
    <location>
        <begin position="20"/>
        <end position="578"/>
    </location>
</feature>
<organism evidence="10 11">
    <name type="scientific">Brachionus calyciflorus</name>
    <dbReference type="NCBI Taxonomy" id="104777"/>
    <lineage>
        <taxon>Eukaryota</taxon>
        <taxon>Metazoa</taxon>
        <taxon>Spiralia</taxon>
        <taxon>Gnathifera</taxon>
        <taxon>Rotifera</taxon>
        <taxon>Eurotatoria</taxon>
        <taxon>Monogononta</taxon>
        <taxon>Pseudotrocha</taxon>
        <taxon>Ploima</taxon>
        <taxon>Brachionidae</taxon>
        <taxon>Brachionus</taxon>
    </lineage>
</organism>
<dbReference type="InterPro" id="IPR001881">
    <property type="entry name" value="EGF-like_Ca-bd_dom"/>
</dbReference>
<dbReference type="InterPro" id="IPR036322">
    <property type="entry name" value="WD40_repeat_dom_sf"/>
</dbReference>
<dbReference type="EMBL" id="CAJNOC010008242">
    <property type="protein sequence ID" value="CAF1112485.1"/>
    <property type="molecule type" value="Genomic_DNA"/>
</dbReference>
<reference evidence="10" key="1">
    <citation type="submission" date="2021-02" db="EMBL/GenBank/DDBJ databases">
        <authorList>
            <person name="Nowell W R."/>
        </authorList>
    </citation>
    <scope>NUCLEOTIDE SEQUENCE</scope>
    <source>
        <strain evidence="10">Ploen Becks lab</strain>
    </source>
</reference>
<evidence type="ECO:0000256" key="4">
    <source>
        <dbReference type="ARBA" id="ARBA00037984"/>
    </source>
</evidence>
<name>A0A814PZP2_9BILA</name>
<feature type="domain" description="EGF-like" evidence="9">
    <location>
        <begin position="453"/>
        <end position="491"/>
    </location>
</feature>
<proteinExistence type="inferred from homology"/>
<evidence type="ECO:0000256" key="6">
    <source>
        <dbReference type="PROSITE-ProRule" id="PRU00221"/>
    </source>
</evidence>
<gene>
    <name evidence="10" type="ORF">OXX778_LOCUS21683</name>
</gene>
<evidence type="ECO:0000256" key="8">
    <source>
        <dbReference type="SAM" id="SignalP"/>
    </source>
</evidence>
<feature type="domain" description="EGF-like" evidence="9">
    <location>
        <begin position="493"/>
        <end position="529"/>
    </location>
</feature>
<dbReference type="PANTHER" id="PTHR44019:SF8">
    <property type="entry name" value="POC1 CENTRIOLAR PROTEIN HOMOLOG"/>
    <property type="match status" value="1"/>
</dbReference>
<comment type="caution">
    <text evidence="10">The sequence shown here is derived from an EMBL/GenBank/DDBJ whole genome shotgun (WGS) entry which is preliminary data.</text>
</comment>
<dbReference type="PANTHER" id="PTHR44019">
    <property type="entry name" value="WD REPEAT-CONTAINING PROTEIN 55"/>
    <property type="match status" value="1"/>
</dbReference>
<keyword evidence="7" id="KW-0812">Transmembrane</keyword>
<protein>
    <recommendedName>
        <fullName evidence="9">EGF-like domain-containing protein</fullName>
    </recommendedName>
</protein>